<dbReference type="PANTHER" id="PTHR30349">
    <property type="entry name" value="PHAGE INTEGRASE-RELATED"/>
    <property type="match status" value="1"/>
</dbReference>
<dbReference type="InterPro" id="IPR011010">
    <property type="entry name" value="DNA_brk_join_enz"/>
</dbReference>
<dbReference type="EMBL" id="FOOY01000004">
    <property type="protein sequence ID" value="SFG10308.1"/>
    <property type="molecule type" value="Genomic_DNA"/>
</dbReference>
<dbReference type="Gene3D" id="1.10.443.10">
    <property type="entry name" value="Intergrase catalytic core"/>
    <property type="match status" value="1"/>
</dbReference>
<reference evidence="4" key="1">
    <citation type="submission" date="2016-10" db="EMBL/GenBank/DDBJ databases">
        <authorList>
            <person name="Varghese N."/>
            <person name="Submissions S."/>
        </authorList>
    </citation>
    <scope>NUCLEOTIDE SEQUENCE [LARGE SCALE GENOMIC DNA]</scope>
    <source>
        <strain evidence="4">ATCC 700379</strain>
    </source>
</reference>
<protein>
    <submittedName>
        <fullName evidence="3">Phage integrase family protein</fullName>
    </submittedName>
</protein>
<evidence type="ECO:0000313" key="4">
    <source>
        <dbReference type="Proteomes" id="UP000198752"/>
    </source>
</evidence>
<accession>A0A1I2P2L7</accession>
<dbReference type="STRING" id="269670.SAMN02982927_00682"/>
<dbReference type="RefSeq" id="WP_093670073.1">
    <property type="nucleotide sequence ID" value="NZ_FOOY01000004.1"/>
</dbReference>
<feature type="domain" description="Tyr recombinase" evidence="2">
    <location>
        <begin position="3"/>
        <end position="176"/>
    </location>
</feature>
<evidence type="ECO:0000256" key="1">
    <source>
        <dbReference type="ARBA" id="ARBA00023172"/>
    </source>
</evidence>
<dbReference type="PROSITE" id="PS51898">
    <property type="entry name" value="TYR_RECOMBINASE"/>
    <property type="match status" value="1"/>
</dbReference>
<dbReference type="PANTHER" id="PTHR30349:SF82">
    <property type="entry name" value="INTEGRASE_RECOMBINASE YOEC-RELATED"/>
    <property type="match status" value="1"/>
</dbReference>
<dbReference type="Proteomes" id="UP000198752">
    <property type="component" value="Unassembled WGS sequence"/>
</dbReference>
<name>A0A1I2P2L7_9BACL</name>
<sequence length="181" mass="21298">MNVVQPIRDQDKINKMYEHLRSRSERDFMIFLLGICVGLRISDLLRLKKEDLYKPHITIIEKKTKKTKRFKIPGYIKKYVVPFADQLNDGDFIFKSRQGKNKPICRSTAYKILNDAAKACHLQEIGTHTLRKTFGYHHYKVNHDVAILQELFNHSKPEITLRYIGITQDQIDRSVDKVKLI</sequence>
<dbReference type="GO" id="GO:0006310">
    <property type="term" value="P:DNA recombination"/>
    <property type="evidence" value="ECO:0007669"/>
    <property type="project" value="UniProtKB-KW"/>
</dbReference>
<dbReference type="InterPro" id="IPR050090">
    <property type="entry name" value="Tyrosine_recombinase_XerCD"/>
</dbReference>
<organism evidence="3 4">
    <name type="scientific">Sporolactobacillus nakayamae</name>
    <dbReference type="NCBI Taxonomy" id="269670"/>
    <lineage>
        <taxon>Bacteria</taxon>
        <taxon>Bacillati</taxon>
        <taxon>Bacillota</taxon>
        <taxon>Bacilli</taxon>
        <taxon>Bacillales</taxon>
        <taxon>Sporolactobacillaceae</taxon>
        <taxon>Sporolactobacillus</taxon>
    </lineage>
</organism>
<dbReference type="InterPro" id="IPR002104">
    <property type="entry name" value="Integrase_catalytic"/>
</dbReference>
<dbReference type="InterPro" id="IPR013762">
    <property type="entry name" value="Integrase-like_cat_sf"/>
</dbReference>
<evidence type="ECO:0000313" key="3">
    <source>
        <dbReference type="EMBL" id="SFG10308.1"/>
    </source>
</evidence>
<dbReference type="GO" id="GO:0003677">
    <property type="term" value="F:DNA binding"/>
    <property type="evidence" value="ECO:0007669"/>
    <property type="project" value="InterPro"/>
</dbReference>
<dbReference type="SUPFAM" id="SSF56349">
    <property type="entry name" value="DNA breaking-rejoining enzymes"/>
    <property type="match status" value="1"/>
</dbReference>
<proteinExistence type="predicted"/>
<dbReference type="OrthoDB" id="9788852at2"/>
<dbReference type="GO" id="GO:0015074">
    <property type="term" value="P:DNA integration"/>
    <property type="evidence" value="ECO:0007669"/>
    <property type="project" value="InterPro"/>
</dbReference>
<dbReference type="Pfam" id="PF00589">
    <property type="entry name" value="Phage_integrase"/>
    <property type="match status" value="1"/>
</dbReference>
<evidence type="ECO:0000259" key="2">
    <source>
        <dbReference type="PROSITE" id="PS51898"/>
    </source>
</evidence>
<keyword evidence="1" id="KW-0233">DNA recombination</keyword>
<gene>
    <name evidence="3" type="ORF">SAMN02982927_00682</name>
</gene>
<dbReference type="AlphaFoldDB" id="A0A1I2P2L7"/>
<keyword evidence="4" id="KW-1185">Reference proteome</keyword>